<proteinExistence type="predicted"/>
<dbReference type="Pfam" id="PF00931">
    <property type="entry name" value="NB-ARC"/>
    <property type="match status" value="1"/>
</dbReference>
<dbReference type="GO" id="GO:0006952">
    <property type="term" value="P:defense response"/>
    <property type="evidence" value="ECO:0007669"/>
    <property type="project" value="UniProtKB-KW"/>
</dbReference>
<dbReference type="InterPro" id="IPR057135">
    <property type="entry name" value="At4g27190-like_LRR"/>
</dbReference>
<dbReference type="PRINTS" id="PR00364">
    <property type="entry name" value="DISEASERSIST"/>
</dbReference>
<reference evidence="6 7" key="1">
    <citation type="submission" date="2015-01" db="EMBL/GenBank/DDBJ databases">
        <title>Genome of allotetraploid Gossypium barbadense reveals genomic plasticity and fiber elongation in cotton evolution.</title>
        <authorList>
            <person name="Chen X."/>
            <person name="Liu X."/>
            <person name="Zhao B."/>
            <person name="Zheng H."/>
            <person name="Hu Y."/>
            <person name="Lu G."/>
            <person name="Yang C."/>
            <person name="Chen J."/>
            <person name="Shan C."/>
            <person name="Zhang L."/>
            <person name="Zhou Y."/>
            <person name="Wang L."/>
            <person name="Guo W."/>
            <person name="Bai Y."/>
            <person name="Ruan J."/>
            <person name="Shangguan X."/>
            <person name="Mao Y."/>
            <person name="Jiang J."/>
            <person name="Zhu Y."/>
            <person name="Lei J."/>
            <person name="Kang H."/>
            <person name="Chen S."/>
            <person name="He X."/>
            <person name="Wang R."/>
            <person name="Wang Y."/>
            <person name="Chen J."/>
            <person name="Wang L."/>
            <person name="Yu S."/>
            <person name="Wang B."/>
            <person name="Wei J."/>
            <person name="Song S."/>
            <person name="Lu X."/>
            <person name="Gao Z."/>
            <person name="Gu W."/>
            <person name="Deng X."/>
            <person name="Ma D."/>
            <person name="Wang S."/>
            <person name="Liang W."/>
            <person name="Fang L."/>
            <person name="Cai C."/>
            <person name="Zhu X."/>
            <person name="Zhou B."/>
            <person name="Zhang Y."/>
            <person name="Chen Z."/>
            <person name="Xu S."/>
            <person name="Zhu R."/>
            <person name="Wang S."/>
            <person name="Zhang T."/>
            <person name="Zhao G."/>
        </authorList>
    </citation>
    <scope>NUCLEOTIDE SEQUENCE [LARGE SCALE GENOMIC DNA]</scope>
    <source>
        <strain evidence="7">cv. Xinhai21</strain>
        <tissue evidence="6">Leaf</tissue>
    </source>
</reference>
<dbReference type="InterPro" id="IPR056789">
    <property type="entry name" value="LRR_R13L1-DRL21"/>
</dbReference>
<dbReference type="InterPro" id="IPR001611">
    <property type="entry name" value="Leu-rich_rpt"/>
</dbReference>
<dbReference type="Pfam" id="PF23247">
    <property type="entry name" value="LRR_RPS2"/>
    <property type="match status" value="2"/>
</dbReference>
<dbReference type="PANTHER" id="PTHR36766">
    <property type="entry name" value="PLANT BROAD-SPECTRUM MILDEW RESISTANCE PROTEIN RPW8"/>
    <property type="match status" value="1"/>
</dbReference>
<organism evidence="6 7">
    <name type="scientific">Gossypium barbadense</name>
    <name type="common">Sea Island cotton</name>
    <name type="synonym">Hibiscus barbadensis</name>
    <dbReference type="NCBI Taxonomy" id="3634"/>
    <lineage>
        <taxon>Eukaryota</taxon>
        <taxon>Viridiplantae</taxon>
        <taxon>Streptophyta</taxon>
        <taxon>Embryophyta</taxon>
        <taxon>Tracheophyta</taxon>
        <taxon>Spermatophyta</taxon>
        <taxon>Magnoliopsida</taxon>
        <taxon>eudicotyledons</taxon>
        <taxon>Gunneridae</taxon>
        <taxon>Pentapetalae</taxon>
        <taxon>rosids</taxon>
        <taxon>malvids</taxon>
        <taxon>Malvales</taxon>
        <taxon>Malvaceae</taxon>
        <taxon>Malvoideae</taxon>
        <taxon>Gossypium</taxon>
    </lineage>
</organism>
<keyword evidence="2" id="KW-0611">Plant defense</keyword>
<dbReference type="InterPro" id="IPR032675">
    <property type="entry name" value="LRR_dom_sf"/>
</dbReference>
<accession>A0A2P5WYJ5</accession>
<dbReference type="InterPro" id="IPR002182">
    <property type="entry name" value="NB-ARC"/>
</dbReference>
<dbReference type="PANTHER" id="PTHR36766:SF70">
    <property type="entry name" value="DISEASE RESISTANCE PROTEIN RGA4"/>
    <property type="match status" value="1"/>
</dbReference>
<protein>
    <submittedName>
        <fullName evidence="6">Uncharacterized protein</fullName>
    </submittedName>
</protein>
<dbReference type="SUPFAM" id="SSF52058">
    <property type="entry name" value="L domain-like"/>
    <property type="match status" value="5"/>
</dbReference>
<evidence type="ECO:0000256" key="2">
    <source>
        <dbReference type="ARBA" id="ARBA00022821"/>
    </source>
</evidence>
<feature type="domain" description="Disease resistance protein At4g27190-like leucine-rich repeats" evidence="4">
    <location>
        <begin position="885"/>
        <end position="1011"/>
    </location>
</feature>
<evidence type="ECO:0000259" key="4">
    <source>
        <dbReference type="Pfam" id="PF23247"/>
    </source>
</evidence>
<dbReference type="InterPro" id="IPR027417">
    <property type="entry name" value="P-loop_NTPase"/>
</dbReference>
<name>A0A2P5WYJ5_GOSBA</name>
<evidence type="ECO:0000259" key="3">
    <source>
        <dbReference type="Pfam" id="PF00931"/>
    </source>
</evidence>
<dbReference type="SUPFAM" id="SSF52540">
    <property type="entry name" value="P-loop containing nucleoside triphosphate hydrolases"/>
    <property type="match status" value="1"/>
</dbReference>
<feature type="domain" description="Disease resistance protein At4g27190-like leucine-rich repeats" evidence="4">
    <location>
        <begin position="770"/>
        <end position="877"/>
    </location>
</feature>
<evidence type="ECO:0000259" key="5">
    <source>
        <dbReference type="Pfam" id="PF25019"/>
    </source>
</evidence>
<dbReference type="Proteomes" id="UP000239757">
    <property type="component" value="Unassembled WGS sequence"/>
</dbReference>
<dbReference type="EMBL" id="KZ666109">
    <property type="protein sequence ID" value="PPR96153.1"/>
    <property type="molecule type" value="Genomic_DNA"/>
</dbReference>
<feature type="domain" description="R13L1/DRL21-like LRR repeat region" evidence="5">
    <location>
        <begin position="196"/>
        <end position="260"/>
    </location>
</feature>
<keyword evidence="1" id="KW-0433">Leucine-rich repeat</keyword>
<sequence length="1550" mass="173581">MLEHDMNYQQTSIPQNLNALTEKLKGKIEQAKRGNEQIKYLLVLDDVWNVEQWDELMWCLEEVNKNRGNKVIVTTRIEDVALKVETLPNQRHQPGKLKDEECWSIIKEKACGDSPISQSLVLIGEEIAKQCHGVPLAAKVIGGTMRKIERSRAAWLKIQKSDVWDSVYSVLRYFHELLSNSLFQDVGKDRDNELHLDALECLNELGGQLKICDLQSVRDKEEARKANLRLKTKLCKVIFEWTNFSNDTCEEVLEGLQPHSVGISNCINCKSLPPLGQLNSLKFLALRNMEKVKCIGNEFYCGGSNQVSMFLIAESWKIIPIAGICSSLKEFCISKCNRLSKIGEGLSTFTSLEELKLSGCAKLSSIPDLEEFSSLRILDISDCEELETIPIRERCSSLEKLQVYSCPKLCKIGDWLSTSTNLEELKLSACANLSSIPDLEGFSSLRILDISDCYKLETIPIRERCSSLEKLHVSSCPKLSKIGDWLSTCTSLEELKLNDCAYLSAIPDLEGFSSLRILDISDCHELETVSIRGRCSSLEKLHVSSCPKLSKIGDWLSTCTSLEELKLNDCAYLSAIPDLEGFSSLRILDISDCHELETVSIRGRCSSLEKLHVSSCPKLSKIGDWLSTCTSLEELKLNDCAYLSAIPDLEGFSSLRILDISDCHELETVSIRGRCSSLEKLHVSSCPKLSKIGDWLSTCTSLEELKLNDCAYLSAIPDLEGFSSLRILDISDCHELETVSIRGRCSSLEKLHVSSCPKLSKIGDWLSTSTSLEELKLSGCANLSFIPDLEGFSSLQILDISDCHELETVPIRGRCLSLEKLHISSCQNIIKIEDWLSTATCLEELKLSNFPNLSSILDFEGFSSLRILDISDCHELEIDWLFTSTNLEELKLSNCPNLSSIPNLEGLSSLRILDISDCQELETVPIRGRCSSLEKLHVSSCPKLSKIGDWLSTSICLKELKLSNFPNLSFIPDLEGFSSLRILDISICNNLEIVPIGGQCSSLEKLHISSCQKLSKIGDVLSTSTSLEELKLSDCANLSSIPDLEGFFFLQILDISYCHELETVPIGRCLSIEKLLISWCPKLSKIGDGLSTAPCLKELKLSHCGNLNSIPDLGRFSSLHILNISNCNNLEIVRITERNSDLEVLEIIVCKKLSQIGDGLLTFTRLRKLRIVNCPNLRSIPRMHNGSLASLAELDFTGVGEGLIRLLPDLRQSNACLHNLTLSDLPDLRSIPESLGDMRFLYHLTIKRCPTLRSIPNDLLGSLNFLRRLDIGGFSEELEEFPGMDFIQRLRLQELRLLGWEKLSSLPYQLQHLTALEELEIQRFHGIEALPDWLGNLSSVKCRRMVSCDKLMYLPSEHVMRSLSKLTTFIISACPQLEARCSKESGLEWSKISHICRTSIICKRQPILPLYLRSLCFPEGINYYHATSPKCFSYLSEASRIVNKVSRDIRPEFSSVPESHSCFAPDGSTYNCHPVMELTLTTKSPVLDNILYACSLQHLATLPPFSFLTYVFCIFAGKVSPCREVVLLKVIEEVSLEKELASVYLAKLKI</sequence>
<dbReference type="OrthoDB" id="1896560at2759"/>
<evidence type="ECO:0000313" key="7">
    <source>
        <dbReference type="Proteomes" id="UP000239757"/>
    </source>
</evidence>
<dbReference type="SMART" id="SM00367">
    <property type="entry name" value="LRR_CC"/>
    <property type="match status" value="13"/>
</dbReference>
<dbReference type="Gene3D" id="3.80.10.10">
    <property type="entry name" value="Ribonuclease Inhibitor"/>
    <property type="match status" value="7"/>
</dbReference>
<gene>
    <name evidence="6" type="ORF">GOBAR_AA24505</name>
</gene>
<evidence type="ECO:0000256" key="1">
    <source>
        <dbReference type="ARBA" id="ARBA00022614"/>
    </source>
</evidence>
<dbReference type="PROSITE" id="PS51450">
    <property type="entry name" value="LRR"/>
    <property type="match status" value="1"/>
</dbReference>
<dbReference type="InterPro" id="IPR042197">
    <property type="entry name" value="Apaf_helical"/>
</dbReference>
<feature type="domain" description="NB-ARC" evidence="3">
    <location>
        <begin position="22"/>
        <end position="111"/>
    </location>
</feature>
<dbReference type="Pfam" id="PF25019">
    <property type="entry name" value="LRR_R13L1-DRL21"/>
    <property type="match status" value="1"/>
</dbReference>
<dbReference type="InterPro" id="IPR006553">
    <property type="entry name" value="Leu-rich_rpt_Cys-con_subtyp"/>
</dbReference>
<evidence type="ECO:0000313" key="6">
    <source>
        <dbReference type="EMBL" id="PPR96153.1"/>
    </source>
</evidence>
<dbReference type="Gene3D" id="3.40.50.300">
    <property type="entry name" value="P-loop containing nucleotide triphosphate hydrolases"/>
    <property type="match status" value="1"/>
</dbReference>
<dbReference type="Gene3D" id="1.10.8.430">
    <property type="entry name" value="Helical domain of apoptotic protease-activating factors"/>
    <property type="match status" value="1"/>
</dbReference>
<dbReference type="GO" id="GO:0043531">
    <property type="term" value="F:ADP binding"/>
    <property type="evidence" value="ECO:0007669"/>
    <property type="project" value="InterPro"/>
</dbReference>